<keyword evidence="9" id="KW-1185">Reference proteome</keyword>
<feature type="compositionally biased region" description="Low complexity" evidence="4">
    <location>
        <begin position="509"/>
        <end position="523"/>
    </location>
</feature>
<feature type="compositionally biased region" description="Pro residues" evidence="4">
    <location>
        <begin position="284"/>
        <end position="293"/>
    </location>
</feature>
<dbReference type="InterPro" id="IPR041040">
    <property type="entry name" value="3HCDH_RFF"/>
</dbReference>
<dbReference type="Gene3D" id="1.10.1040.50">
    <property type="match status" value="1"/>
</dbReference>
<dbReference type="InterPro" id="IPR008927">
    <property type="entry name" value="6-PGluconate_DH-like_C_sf"/>
</dbReference>
<evidence type="ECO:0000256" key="1">
    <source>
        <dbReference type="ARBA" id="ARBA00005086"/>
    </source>
</evidence>
<dbReference type="Gene3D" id="3.40.50.720">
    <property type="entry name" value="NAD(P)-binding Rossmann-like Domain"/>
    <property type="match status" value="1"/>
</dbReference>
<protein>
    <submittedName>
        <fullName evidence="8">3-hydroxyacyl-CoA dehydrogenase</fullName>
        <ecNumber evidence="8">1.1.1.35</ecNumber>
    </submittedName>
</protein>
<feature type="region of interest" description="Disordered" evidence="4">
    <location>
        <begin position="509"/>
        <end position="532"/>
    </location>
</feature>
<feature type="domain" description="3-hydroxyacyl-CoA dehydrogenase C-terminal" evidence="5">
    <location>
        <begin position="182"/>
        <end position="277"/>
    </location>
</feature>
<evidence type="ECO:0000256" key="2">
    <source>
        <dbReference type="ARBA" id="ARBA00009463"/>
    </source>
</evidence>
<gene>
    <name evidence="8" type="ORF">EAS64_36240</name>
</gene>
<reference evidence="8 9" key="1">
    <citation type="submission" date="2018-11" db="EMBL/GenBank/DDBJ databases">
        <title>Trebonia kvetii gen.nov., sp.nov., a novel acidophilic actinobacterium, and proposal of the new actinobacterial family Treboniaceae fam. nov.</title>
        <authorList>
            <person name="Rapoport D."/>
            <person name="Sagova-Mareckova M."/>
            <person name="Sedlacek I."/>
            <person name="Provaznik J."/>
            <person name="Kralova S."/>
            <person name="Pavlinic D."/>
            <person name="Benes V."/>
            <person name="Kopecky J."/>
        </authorList>
    </citation>
    <scope>NUCLEOTIDE SEQUENCE [LARGE SCALE GENOMIC DNA]</scope>
    <source>
        <strain evidence="8 9">15Tr583</strain>
    </source>
</reference>
<dbReference type="SUPFAM" id="SSF48179">
    <property type="entry name" value="6-phosphogluconate dehydrogenase C-terminal domain-like"/>
    <property type="match status" value="2"/>
</dbReference>
<comment type="caution">
    <text evidence="8">The sequence shown here is derived from an EMBL/GenBank/DDBJ whole genome shotgun (WGS) entry which is preliminary data.</text>
</comment>
<proteinExistence type="inferred from homology"/>
<evidence type="ECO:0000259" key="5">
    <source>
        <dbReference type="Pfam" id="PF00725"/>
    </source>
</evidence>
<dbReference type="GO" id="GO:0006631">
    <property type="term" value="P:fatty acid metabolic process"/>
    <property type="evidence" value="ECO:0007669"/>
    <property type="project" value="InterPro"/>
</dbReference>
<dbReference type="EMBL" id="RPFW01000008">
    <property type="protein sequence ID" value="TVZ00804.1"/>
    <property type="molecule type" value="Genomic_DNA"/>
</dbReference>
<dbReference type="RefSeq" id="WP_145860560.1">
    <property type="nucleotide sequence ID" value="NZ_RPFW01000008.1"/>
</dbReference>
<dbReference type="Proteomes" id="UP000460272">
    <property type="component" value="Unassembled WGS sequence"/>
</dbReference>
<feature type="region of interest" description="Disordered" evidence="4">
    <location>
        <begin position="274"/>
        <end position="297"/>
    </location>
</feature>
<evidence type="ECO:0000259" key="7">
    <source>
        <dbReference type="Pfam" id="PF18321"/>
    </source>
</evidence>
<organism evidence="8 9">
    <name type="scientific">Trebonia kvetii</name>
    <dbReference type="NCBI Taxonomy" id="2480626"/>
    <lineage>
        <taxon>Bacteria</taxon>
        <taxon>Bacillati</taxon>
        <taxon>Actinomycetota</taxon>
        <taxon>Actinomycetes</taxon>
        <taxon>Streptosporangiales</taxon>
        <taxon>Treboniaceae</taxon>
        <taxon>Trebonia</taxon>
    </lineage>
</organism>
<dbReference type="GO" id="GO:0003857">
    <property type="term" value="F:(3S)-3-hydroxyacyl-CoA dehydrogenase (NAD+) activity"/>
    <property type="evidence" value="ECO:0007669"/>
    <property type="project" value="UniProtKB-EC"/>
</dbReference>
<dbReference type="PANTHER" id="PTHR48075">
    <property type="entry name" value="3-HYDROXYACYL-COA DEHYDROGENASE FAMILY PROTEIN"/>
    <property type="match status" value="1"/>
</dbReference>
<accession>A0A6P2BP93</accession>
<dbReference type="Pfam" id="PF00725">
    <property type="entry name" value="3HCDH"/>
    <property type="match status" value="2"/>
</dbReference>
<dbReference type="Pfam" id="PF02737">
    <property type="entry name" value="3HCDH_N"/>
    <property type="match status" value="1"/>
</dbReference>
<feature type="domain" description="3-hydroxyacyl-CoA dehydrogenase NAD binding" evidence="6">
    <location>
        <begin position="5"/>
        <end position="177"/>
    </location>
</feature>
<evidence type="ECO:0000256" key="3">
    <source>
        <dbReference type="ARBA" id="ARBA00023002"/>
    </source>
</evidence>
<evidence type="ECO:0000313" key="9">
    <source>
        <dbReference type="Proteomes" id="UP000460272"/>
    </source>
</evidence>
<dbReference type="PANTHER" id="PTHR48075:SF5">
    <property type="entry name" value="3-HYDROXYBUTYRYL-COA DEHYDROGENASE"/>
    <property type="match status" value="1"/>
</dbReference>
<comment type="similarity">
    <text evidence="2">Belongs to the 3-hydroxyacyl-CoA dehydrogenase family.</text>
</comment>
<dbReference type="EC" id="1.1.1.35" evidence="8"/>
<evidence type="ECO:0000259" key="6">
    <source>
        <dbReference type="Pfam" id="PF02737"/>
    </source>
</evidence>
<dbReference type="FunFam" id="3.40.50.720:FF:000009">
    <property type="entry name" value="Fatty oxidation complex, alpha subunit"/>
    <property type="match status" value="1"/>
</dbReference>
<dbReference type="Pfam" id="PF18321">
    <property type="entry name" value="3HCDH_RFF"/>
    <property type="match status" value="1"/>
</dbReference>
<dbReference type="InterPro" id="IPR006108">
    <property type="entry name" value="3HC_DH_C"/>
</dbReference>
<dbReference type="Gene3D" id="1.10.1040.10">
    <property type="entry name" value="N-(1-d-carboxylethyl)-l-norvaline Dehydrogenase, domain 2"/>
    <property type="match status" value="1"/>
</dbReference>
<sequence>MNRSVGIIGAGTMGAGIAQVAAVAGHRVLIADAMPGAADRAVAGIRDRVKAQVAKGRLSVDPDELDLTAADSADALSGCGIVIEAIVEDLAAKRALFAELETVVDADAILASNTSSLSPTALAAGLTHPGRLVGLHFFNPVPAMKLVEVISGLATDPKVADAAAELAAAWGKTVVRSTATPGFIVNRIARPYYAEAWRIHEERATVPEAIDAVLTGAGGFRMGPFALMDLIGHDVNEAVTRSVWSAFGHDPRFAPSLAQRALVEAGWFGRKSGRGVYPGDGAPAPSPAPPAPAPRAVTEHPAFDAAGGPVPSPLRPLLDRAAGVAAPPGLRDDTGAGLPGGLVELPSGAFLAICEGTAATALSAAFGRSVIVADRVLDPAAATAIAIAASDGCPEQSLAEATGLLQAAGLDVYVIEDTPGLIVTRTVAMLGNLAFDALACGVASEPDIDAAMRLGVNYPLGPLAWARQWGAGTVLRVLDSLENWYRDGHYRASPLLRRAALSHRITAAPAANSAPASQATPAPRGTPATDAR</sequence>
<dbReference type="InterPro" id="IPR006176">
    <property type="entry name" value="3-OHacyl-CoA_DH_NAD-bd"/>
</dbReference>
<dbReference type="InterPro" id="IPR013328">
    <property type="entry name" value="6PGD_dom2"/>
</dbReference>
<keyword evidence="3 8" id="KW-0560">Oxidoreductase</keyword>
<dbReference type="InterPro" id="IPR036291">
    <property type="entry name" value="NAD(P)-bd_dom_sf"/>
</dbReference>
<feature type="domain" description="3-hydroxybutyryl-CoA dehydrogenase reduced Rossmann-fold" evidence="7">
    <location>
        <begin position="351"/>
        <end position="419"/>
    </location>
</feature>
<dbReference type="NCBIfam" id="NF006124">
    <property type="entry name" value="PRK08268.1"/>
    <property type="match status" value="1"/>
</dbReference>
<dbReference type="SUPFAM" id="SSF51735">
    <property type="entry name" value="NAD(P)-binding Rossmann-fold domains"/>
    <property type="match status" value="1"/>
</dbReference>
<comment type="pathway">
    <text evidence="1">Lipid metabolism; butanoate metabolism.</text>
</comment>
<name>A0A6P2BP93_9ACTN</name>
<evidence type="ECO:0000256" key="4">
    <source>
        <dbReference type="SAM" id="MobiDB-lite"/>
    </source>
</evidence>
<dbReference type="GO" id="GO:0070403">
    <property type="term" value="F:NAD+ binding"/>
    <property type="evidence" value="ECO:0007669"/>
    <property type="project" value="InterPro"/>
</dbReference>
<feature type="domain" description="3-hydroxyacyl-CoA dehydrogenase C-terminal" evidence="5">
    <location>
        <begin position="420"/>
        <end position="505"/>
    </location>
</feature>
<dbReference type="OrthoDB" id="9771883at2"/>
<dbReference type="AlphaFoldDB" id="A0A6P2BP93"/>
<evidence type="ECO:0000313" key="8">
    <source>
        <dbReference type="EMBL" id="TVZ00804.1"/>
    </source>
</evidence>